<dbReference type="PANTHER" id="PTHR11049">
    <property type="entry name" value="ACYL COENZYME A THIOESTER HYDROLASE"/>
    <property type="match status" value="1"/>
</dbReference>
<sequence>MESAQDRKPCGASRTIMTQLVFPQDTNHHGTMFGGKLMEYIDKTAAIAGMRHARKPVVTASSDSMDFLKPIRLGEVIQLEAFVTRTFRSSMEIYVKVDSEQPYTGERQTTVTAFLTGVALGEDGRPAPVPEVYPETEEERRLHESAEERHAQRQERRRRRSGK</sequence>
<evidence type="ECO:0000256" key="3">
    <source>
        <dbReference type="PROSITE-ProRule" id="PRU01106"/>
    </source>
</evidence>
<evidence type="ECO:0000259" key="5">
    <source>
        <dbReference type="PROSITE" id="PS51770"/>
    </source>
</evidence>
<dbReference type="InterPro" id="IPR029069">
    <property type="entry name" value="HotDog_dom_sf"/>
</dbReference>
<organism evidence="6 7">
    <name type="scientific">Thermobacillus xylanilyticus</name>
    <dbReference type="NCBI Taxonomy" id="76633"/>
    <lineage>
        <taxon>Bacteria</taxon>
        <taxon>Bacillati</taxon>
        <taxon>Bacillota</taxon>
        <taxon>Bacilli</taxon>
        <taxon>Bacillales</taxon>
        <taxon>Paenibacillaceae</taxon>
        <taxon>Thermobacillus</taxon>
    </lineage>
</organism>
<dbReference type="PANTHER" id="PTHR11049:SF24">
    <property type="entry name" value="CYTOSOLIC ACYL COENZYME A THIOESTER HYDROLASE"/>
    <property type="match status" value="1"/>
</dbReference>
<comment type="similarity">
    <text evidence="1">Belongs to the acyl coenzyme A hydrolase family.</text>
</comment>
<evidence type="ECO:0000256" key="1">
    <source>
        <dbReference type="ARBA" id="ARBA00010458"/>
    </source>
</evidence>
<keyword evidence="2 3" id="KW-0378">Hydrolase</keyword>
<dbReference type="Proteomes" id="UP000681526">
    <property type="component" value="Unassembled WGS sequence"/>
</dbReference>
<dbReference type="CDD" id="cd03442">
    <property type="entry name" value="BFIT_BACH"/>
    <property type="match status" value="1"/>
</dbReference>
<reference evidence="6 7" key="1">
    <citation type="submission" date="2021-04" db="EMBL/GenBank/DDBJ databases">
        <authorList>
            <person name="Rakotoarivonina H."/>
        </authorList>
    </citation>
    <scope>NUCLEOTIDE SEQUENCE [LARGE SCALE GENOMIC DNA]</scope>
    <source>
        <strain evidence="6 7">XE</strain>
    </source>
</reference>
<dbReference type="PROSITE" id="PS51770">
    <property type="entry name" value="HOTDOG_ACOT"/>
    <property type="match status" value="1"/>
</dbReference>
<dbReference type="InterPro" id="IPR040170">
    <property type="entry name" value="Cytosol_ACT"/>
</dbReference>
<dbReference type="EMBL" id="CAJRAY010000017">
    <property type="protein sequence ID" value="CAG5079326.1"/>
    <property type="molecule type" value="Genomic_DNA"/>
</dbReference>
<feature type="region of interest" description="Disordered" evidence="4">
    <location>
        <begin position="119"/>
        <end position="163"/>
    </location>
</feature>
<accession>A0ABN7RJP5</accession>
<proteinExistence type="inferred from homology"/>
<evidence type="ECO:0000256" key="4">
    <source>
        <dbReference type="SAM" id="MobiDB-lite"/>
    </source>
</evidence>
<feature type="domain" description="HotDog ACOT-type" evidence="5">
    <location>
        <begin position="11"/>
        <end position="123"/>
    </location>
</feature>
<comment type="caution">
    <text evidence="6">The sequence shown here is derived from an EMBL/GenBank/DDBJ whole genome shotgun (WGS) entry which is preliminary data.</text>
</comment>
<evidence type="ECO:0000256" key="2">
    <source>
        <dbReference type="ARBA" id="ARBA00022801"/>
    </source>
</evidence>
<keyword evidence="7" id="KW-1185">Reference proteome</keyword>
<dbReference type="RefSeq" id="WP_015254598.1">
    <property type="nucleotide sequence ID" value="NZ_CAJRAY010000017.1"/>
</dbReference>
<gene>
    <name evidence="6" type="primary">txxe3951- ykhA</name>
    <name evidence="6" type="ORF">TXXE_03030</name>
</gene>
<name>A0ABN7RJP5_THEXY</name>
<dbReference type="Gene3D" id="3.10.129.10">
    <property type="entry name" value="Hotdog Thioesterase"/>
    <property type="match status" value="1"/>
</dbReference>
<evidence type="ECO:0000313" key="6">
    <source>
        <dbReference type="EMBL" id="CAG5079326.1"/>
    </source>
</evidence>
<protein>
    <submittedName>
        <fullName evidence="6">Acyl-coA Thioesterase family protein</fullName>
    </submittedName>
</protein>
<dbReference type="InterPro" id="IPR006683">
    <property type="entry name" value="Thioestr_dom"/>
</dbReference>
<dbReference type="InterPro" id="IPR033120">
    <property type="entry name" value="HOTDOG_ACOT"/>
</dbReference>
<dbReference type="SUPFAM" id="SSF54637">
    <property type="entry name" value="Thioesterase/thiol ester dehydrase-isomerase"/>
    <property type="match status" value="1"/>
</dbReference>
<evidence type="ECO:0000313" key="7">
    <source>
        <dbReference type="Proteomes" id="UP000681526"/>
    </source>
</evidence>
<feature type="compositionally biased region" description="Basic and acidic residues" evidence="4">
    <location>
        <begin position="138"/>
        <end position="154"/>
    </location>
</feature>
<dbReference type="Pfam" id="PF03061">
    <property type="entry name" value="4HBT"/>
    <property type="match status" value="1"/>
</dbReference>